<comment type="caution">
    <text evidence="2">The sequence shown here is derived from an EMBL/GenBank/DDBJ whole genome shotgun (WGS) entry which is preliminary data.</text>
</comment>
<name>A0ABR7EGU0_9FIRM</name>
<gene>
    <name evidence="2" type="ORF">H8S18_07865</name>
</gene>
<dbReference type="Proteomes" id="UP000606889">
    <property type="component" value="Unassembled WGS sequence"/>
</dbReference>
<evidence type="ECO:0000256" key="1">
    <source>
        <dbReference type="SAM" id="Phobius"/>
    </source>
</evidence>
<feature type="transmembrane region" description="Helical" evidence="1">
    <location>
        <begin position="6"/>
        <end position="24"/>
    </location>
</feature>
<sequence>MTPQGIDFALSVLLAVTTMVIGFLGGRLRAKVKQDTKESEAMKNGMRCLLRERIIEICDRCLDRGFVHIYNLESLDDLFGQYRALGGNGMAAKLIDDVKKLQVK</sequence>
<accession>A0ABR7EGU0</accession>
<keyword evidence="1" id="KW-0472">Membrane</keyword>
<organism evidence="2 3">
    <name type="scientific">Christensenella tenuis</name>
    <dbReference type="NCBI Taxonomy" id="2763033"/>
    <lineage>
        <taxon>Bacteria</taxon>
        <taxon>Bacillati</taxon>
        <taxon>Bacillota</taxon>
        <taxon>Clostridia</taxon>
        <taxon>Christensenellales</taxon>
        <taxon>Christensenellaceae</taxon>
        <taxon>Christensenella</taxon>
    </lineage>
</organism>
<dbReference type="RefSeq" id="WP_186857763.1">
    <property type="nucleotide sequence ID" value="NZ_JACOON010000004.1"/>
</dbReference>
<keyword evidence="3" id="KW-1185">Reference proteome</keyword>
<keyword evidence="1" id="KW-0812">Transmembrane</keyword>
<proteinExistence type="predicted"/>
<keyword evidence="1" id="KW-1133">Transmembrane helix</keyword>
<evidence type="ECO:0000313" key="2">
    <source>
        <dbReference type="EMBL" id="MBC5648249.1"/>
    </source>
</evidence>
<dbReference type="EMBL" id="JACOON010000004">
    <property type="protein sequence ID" value="MBC5648249.1"/>
    <property type="molecule type" value="Genomic_DNA"/>
</dbReference>
<protein>
    <submittedName>
        <fullName evidence="2">Uncharacterized protein</fullName>
    </submittedName>
</protein>
<evidence type="ECO:0000313" key="3">
    <source>
        <dbReference type="Proteomes" id="UP000606889"/>
    </source>
</evidence>
<reference evidence="2 3" key="1">
    <citation type="submission" date="2020-08" db="EMBL/GenBank/DDBJ databases">
        <title>Genome public.</title>
        <authorList>
            <person name="Liu C."/>
            <person name="Sun Q."/>
        </authorList>
    </citation>
    <scope>NUCLEOTIDE SEQUENCE [LARGE SCALE GENOMIC DNA]</scope>
    <source>
        <strain evidence="2 3">NSJ-35</strain>
    </source>
</reference>